<dbReference type="RefSeq" id="WP_345492902.1">
    <property type="nucleotide sequence ID" value="NZ_BAABJM010000001.1"/>
</dbReference>
<proteinExistence type="predicted"/>
<feature type="chain" id="PRO_5046021902" description="DUF732 domain-containing protein" evidence="2">
    <location>
        <begin position="35"/>
        <end position="95"/>
    </location>
</feature>
<evidence type="ECO:0000256" key="2">
    <source>
        <dbReference type="SAM" id="SignalP"/>
    </source>
</evidence>
<name>A0ABP9JU13_9NOCA</name>
<sequence length="95" mass="9643">MPAQPRLRSMIVALLGALVLALGSGLLGAPNALADNGYPFDGQDSPGTQHAPKGDDQADKAEKLGGNVLNEVIDLATGIVKCGLNIATDSVPCSF</sequence>
<organism evidence="3 4">
    <name type="scientific">Nocardia callitridis</name>
    <dbReference type="NCBI Taxonomy" id="648753"/>
    <lineage>
        <taxon>Bacteria</taxon>
        <taxon>Bacillati</taxon>
        <taxon>Actinomycetota</taxon>
        <taxon>Actinomycetes</taxon>
        <taxon>Mycobacteriales</taxon>
        <taxon>Nocardiaceae</taxon>
        <taxon>Nocardia</taxon>
    </lineage>
</organism>
<accession>A0ABP9JU13</accession>
<evidence type="ECO:0000313" key="4">
    <source>
        <dbReference type="Proteomes" id="UP001500603"/>
    </source>
</evidence>
<keyword evidence="2" id="KW-0732">Signal</keyword>
<evidence type="ECO:0000256" key="1">
    <source>
        <dbReference type="SAM" id="MobiDB-lite"/>
    </source>
</evidence>
<gene>
    <name evidence="3" type="ORF">GCM10023318_00580</name>
</gene>
<keyword evidence="4" id="KW-1185">Reference proteome</keyword>
<comment type="caution">
    <text evidence="3">The sequence shown here is derived from an EMBL/GenBank/DDBJ whole genome shotgun (WGS) entry which is preliminary data.</text>
</comment>
<feature type="signal peptide" evidence="2">
    <location>
        <begin position="1"/>
        <end position="34"/>
    </location>
</feature>
<evidence type="ECO:0000313" key="3">
    <source>
        <dbReference type="EMBL" id="GAA5041493.1"/>
    </source>
</evidence>
<reference evidence="4" key="1">
    <citation type="journal article" date="2019" name="Int. J. Syst. Evol. Microbiol.">
        <title>The Global Catalogue of Microorganisms (GCM) 10K type strain sequencing project: providing services to taxonomists for standard genome sequencing and annotation.</title>
        <authorList>
            <consortium name="The Broad Institute Genomics Platform"/>
            <consortium name="The Broad Institute Genome Sequencing Center for Infectious Disease"/>
            <person name="Wu L."/>
            <person name="Ma J."/>
        </authorList>
    </citation>
    <scope>NUCLEOTIDE SEQUENCE [LARGE SCALE GENOMIC DNA]</scope>
    <source>
        <strain evidence="4">JCM 18298</strain>
    </source>
</reference>
<dbReference type="Proteomes" id="UP001500603">
    <property type="component" value="Unassembled WGS sequence"/>
</dbReference>
<feature type="region of interest" description="Disordered" evidence="1">
    <location>
        <begin position="37"/>
        <end position="60"/>
    </location>
</feature>
<dbReference type="EMBL" id="BAABJM010000001">
    <property type="protein sequence ID" value="GAA5041493.1"/>
    <property type="molecule type" value="Genomic_DNA"/>
</dbReference>
<evidence type="ECO:0008006" key="5">
    <source>
        <dbReference type="Google" id="ProtNLM"/>
    </source>
</evidence>
<protein>
    <recommendedName>
        <fullName evidence="5">DUF732 domain-containing protein</fullName>
    </recommendedName>
</protein>